<gene>
    <name evidence="1" type="ORF">SAMN05421665_3540</name>
</gene>
<proteinExistence type="predicted"/>
<dbReference type="STRING" id="287098.SAMN05421665_3540"/>
<organism evidence="1 2">
    <name type="scientific">Yoonia rosea</name>
    <dbReference type="NCBI Taxonomy" id="287098"/>
    <lineage>
        <taxon>Bacteria</taxon>
        <taxon>Pseudomonadati</taxon>
        <taxon>Pseudomonadota</taxon>
        <taxon>Alphaproteobacteria</taxon>
        <taxon>Rhodobacterales</taxon>
        <taxon>Paracoccaceae</taxon>
        <taxon>Yoonia</taxon>
    </lineage>
</organism>
<evidence type="ECO:0000313" key="1">
    <source>
        <dbReference type="EMBL" id="SIT92006.1"/>
    </source>
</evidence>
<evidence type="ECO:0000313" key="2">
    <source>
        <dbReference type="Proteomes" id="UP000186997"/>
    </source>
</evidence>
<reference evidence="2" key="1">
    <citation type="submission" date="2017-01" db="EMBL/GenBank/DDBJ databases">
        <authorList>
            <person name="Varghese N."/>
            <person name="Submissions S."/>
        </authorList>
    </citation>
    <scope>NUCLEOTIDE SEQUENCE [LARGE SCALE GENOMIC DNA]</scope>
    <source>
        <strain evidence="2">DSM 29591</strain>
    </source>
</reference>
<name>A0A1R3XK39_9RHOB</name>
<dbReference type="Proteomes" id="UP000186997">
    <property type="component" value="Unassembled WGS sequence"/>
</dbReference>
<dbReference type="EMBL" id="FTPR01000004">
    <property type="protein sequence ID" value="SIT92006.1"/>
    <property type="molecule type" value="Genomic_DNA"/>
</dbReference>
<protein>
    <submittedName>
        <fullName evidence="1">Uncharacterized protein</fullName>
    </submittedName>
</protein>
<dbReference type="RefSeq" id="WP_242654492.1">
    <property type="nucleotide sequence ID" value="NZ_FTPR01000004.1"/>
</dbReference>
<dbReference type="AlphaFoldDB" id="A0A1R3XK39"/>
<sequence length="200" mass="21632">MTSPLMKFGKPRTVIALTVVLAVAVGGIALWRTNTFYLLSHHMAGGGHMHGADGTGHDEVNMPGLRGRNATPEESNELAVLFRNFETITREVTNLPNGITTVTRSSDPEVMDQLVSHVVGMIARVENKDDPEILIQSGTLDIFFARGDEIDTDIAVTDDGIVVMQTALDPKLVAALHEHAAEVTAMSDRGMAAVHEMMMQ</sequence>
<accession>A0A1R3XK39</accession>
<keyword evidence="2" id="KW-1185">Reference proteome</keyword>